<reference evidence="2" key="1">
    <citation type="submission" date="2016-10" db="EMBL/GenBank/DDBJ databases">
        <authorList>
            <person name="Varghese N."/>
        </authorList>
    </citation>
    <scope>NUCLEOTIDE SEQUENCE [LARGE SCALE GENOMIC DNA]</scope>
    <source>
        <strain evidence="2">DSM 20406</strain>
    </source>
</reference>
<name>A0A1H6W1L5_9FIRM</name>
<evidence type="ECO:0008006" key="3">
    <source>
        <dbReference type="Google" id="ProtNLM"/>
    </source>
</evidence>
<keyword evidence="2" id="KW-1185">Reference proteome</keyword>
<proteinExistence type="predicted"/>
<organism evidence="1 2">
    <name type="scientific">Sharpea azabuensis</name>
    <dbReference type="NCBI Taxonomy" id="322505"/>
    <lineage>
        <taxon>Bacteria</taxon>
        <taxon>Bacillati</taxon>
        <taxon>Bacillota</taxon>
        <taxon>Erysipelotrichia</taxon>
        <taxon>Erysipelotrichales</taxon>
        <taxon>Coprobacillaceae</taxon>
        <taxon>Sharpea</taxon>
    </lineage>
</organism>
<sequence length="91" mass="10728">MHFIIHKGIVLTKVSNVNLLVATREAWDDCPYVIFLSPIEATFWHFIENGVEQEEIYKEIESNQKKDVLKSLYHLFIKKMKENGYIIGEED</sequence>
<protein>
    <recommendedName>
        <fullName evidence="3">Coenzyme PQQ synthesis protein D (PqqD)</fullName>
    </recommendedName>
</protein>
<dbReference type="RefSeq" id="WP_074732585.1">
    <property type="nucleotide sequence ID" value="NZ_FNYK01000057.1"/>
</dbReference>
<gene>
    <name evidence="1" type="ORF">SAMN04487834_105710</name>
</gene>
<dbReference type="AlphaFoldDB" id="A0A1H6W1L5"/>
<accession>A0A1H6W1L5</accession>
<dbReference type="Proteomes" id="UP000183028">
    <property type="component" value="Unassembled WGS sequence"/>
</dbReference>
<evidence type="ECO:0000313" key="2">
    <source>
        <dbReference type="Proteomes" id="UP000183028"/>
    </source>
</evidence>
<evidence type="ECO:0000313" key="1">
    <source>
        <dbReference type="EMBL" id="SEJ10819.1"/>
    </source>
</evidence>
<dbReference type="EMBL" id="FNYK01000057">
    <property type="protein sequence ID" value="SEJ10819.1"/>
    <property type="molecule type" value="Genomic_DNA"/>
</dbReference>